<evidence type="ECO:0000313" key="8">
    <source>
        <dbReference type="EMBL" id="OGE39316.1"/>
    </source>
</evidence>
<dbReference type="AlphaFoldDB" id="A0A1F5KEE6"/>
<dbReference type="EMBL" id="MFDE01000002">
    <property type="protein sequence ID" value="OGE39316.1"/>
    <property type="molecule type" value="Genomic_DNA"/>
</dbReference>
<dbReference type="GO" id="GO:0005886">
    <property type="term" value="C:plasma membrane"/>
    <property type="evidence" value="ECO:0007669"/>
    <property type="project" value="UniProtKB-SubCell"/>
</dbReference>
<feature type="transmembrane region" description="Helical" evidence="6">
    <location>
        <begin position="280"/>
        <end position="298"/>
    </location>
</feature>
<evidence type="ECO:0000259" key="7">
    <source>
        <dbReference type="Pfam" id="PF00892"/>
    </source>
</evidence>
<dbReference type="Pfam" id="PF00892">
    <property type="entry name" value="EamA"/>
    <property type="match status" value="2"/>
</dbReference>
<evidence type="ECO:0000256" key="1">
    <source>
        <dbReference type="ARBA" id="ARBA00004651"/>
    </source>
</evidence>
<dbReference type="PANTHER" id="PTHR32322">
    <property type="entry name" value="INNER MEMBRANE TRANSPORTER"/>
    <property type="match status" value="1"/>
</dbReference>
<dbReference type="InterPro" id="IPR000620">
    <property type="entry name" value="EamA_dom"/>
</dbReference>
<feature type="transmembrane region" description="Helical" evidence="6">
    <location>
        <begin position="184"/>
        <end position="203"/>
    </location>
</feature>
<dbReference type="InterPro" id="IPR050638">
    <property type="entry name" value="AA-Vitamin_Transporters"/>
</dbReference>
<comment type="subcellular location">
    <subcellularLocation>
        <location evidence="1">Cell membrane</location>
        <topology evidence="1">Multi-pass membrane protein</topology>
    </subcellularLocation>
</comment>
<feature type="domain" description="EamA" evidence="7">
    <location>
        <begin position="12"/>
        <end position="143"/>
    </location>
</feature>
<organism evidence="8 9">
    <name type="scientific">Candidatus Daviesbacteria bacterium RIFCSPHIGHO2_12_FULL_37_11</name>
    <dbReference type="NCBI Taxonomy" id="1797777"/>
    <lineage>
        <taxon>Bacteria</taxon>
        <taxon>Candidatus Daviesiibacteriota</taxon>
    </lineage>
</organism>
<sequence>MSSKILKSPIPYLALLLAHLIWGANFVVAKVTLEEFPTHSLAFLRFAIASLLLAPFFLAETRKVKINPKDLPNLILIGIFIITFNITFFFAGIQRTTATDASILTLVIPMLSVILGWIFLKEKVYTINLLGIALGFIGAIIIIGLPQILLGQFQPEMLLGNILMILASVSWVIGALISRKMLKIYPSLIVTAVAFLVGVITFFPPALREYLVDPGWPEKVTMLGLLGLAYMTALSSISAYFLFEWALAKTSLIAADLFQYIEPFIAATLAVLILHERISFSFIIGAVLIALGVYWGTLAKEFHHKHYRTHRI</sequence>
<dbReference type="PANTHER" id="PTHR32322:SF18">
    <property type="entry name" value="S-ADENOSYLMETHIONINE_S-ADENOSYLHOMOCYSTEINE TRANSPORTER"/>
    <property type="match status" value="1"/>
</dbReference>
<proteinExistence type="predicted"/>
<keyword evidence="3 6" id="KW-0812">Transmembrane</keyword>
<evidence type="ECO:0000256" key="5">
    <source>
        <dbReference type="ARBA" id="ARBA00023136"/>
    </source>
</evidence>
<feature type="transmembrane region" description="Helical" evidence="6">
    <location>
        <begin position="255"/>
        <end position="274"/>
    </location>
</feature>
<feature type="transmembrane region" description="Helical" evidence="6">
    <location>
        <begin position="103"/>
        <end position="120"/>
    </location>
</feature>
<evidence type="ECO:0000256" key="2">
    <source>
        <dbReference type="ARBA" id="ARBA00022475"/>
    </source>
</evidence>
<keyword evidence="4 6" id="KW-1133">Transmembrane helix</keyword>
<evidence type="ECO:0000313" key="9">
    <source>
        <dbReference type="Proteomes" id="UP000176527"/>
    </source>
</evidence>
<gene>
    <name evidence="8" type="ORF">A3F00_02555</name>
</gene>
<evidence type="ECO:0000256" key="6">
    <source>
        <dbReference type="SAM" id="Phobius"/>
    </source>
</evidence>
<feature type="transmembrane region" description="Helical" evidence="6">
    <location>
        <begin position="223"/>
        <end position="243"/>
    </location>
</feature>
<accession>A0A1F5KEE6</accession>
<feature type="transmembrane region" description="Helical" evidence="6">
    <location>
        <begin position="127"/>
        <end position="145"/>
    </location>
</feature>
<dbReference type="SUPFAM" id="SSF103481">
    <property type="entry name" value="Multidrug resistance efflux transporter EmrE"/>
    <property type="match status" value="2"/>
</dbReference>
<feature type="domain" description="EamA" evidence="7">
    <location>
        <begin position="159"/>
        <end position="294"/>
    </location>
</feature>
<reference evidence="8 9" key="1">
    <citation type="journal article" date="2016" name="Nat. Commun.">
        <title>Thousands of microbial genomes shed light on interconnected biogeochemical processes in an aquifer system.</title>
        <authorList>
            <person name="Anantharaman K."/>
            <person name="Brown C.T."/>
            <person name="Hug L.A."/>
            <person name="Sharon I."/>
            <person name="Castelle C.J."/>
            <person name="Probst A.J."/>
            <person name="Thomas B.C."/>
            <person name="Singh A."/>
            <person name="Wilkins M.J."/>
            <person name="Karaoz U."/>
            <person name="Brodie E.L."/>
            <person name="Williams K.H."/>
            <person name="Hubbard S.S."/>
            <person name="Banfield J.F."/>
        </authorList>
    </citation>
    <scope>NUCLEOTIDE SEQUENCE [LARGE SCALE GENOMIC DNA]</scope>
</reference>
<dbReference type="Proteomes" id="UP000176527">
    <property type="component" value="Unassembled WGS sequence"/>
</dbReference>
<evidence type="ECO:0000256" key="3">
    <source>
        <dbReference type="ARBA" id="ARBA00022692"/>
    </source>
</evidence>
<name>A0A1F5KEE6_9BACT</name>
<dbReference type="InterPro" id="IPR037185">
    <property type="entry name" value="EmrE-like"/>
</dbReference>
<evidence type="ECO:0000256" key="4">
    <source>
        <dbReference type="ARBA" id="ARBA00022989"/>
    </source>
</evidence>
<keyword evidence="5 6" id="KW-0472">Membrane</keyword>
<feature type="transmembrane region" description="Helical" evidence="6">
    <location>
        <begin position="157"/>
        <end position="177"/>
    </location>
</feature>
<protein>
    <recommendedName>
        <fullName evidence="7">EamA domain-containing protein</fullName>
    </recommendedName>
</protein>
<comment type="caution">
    <text evidence="8">The sequence shown here is derived from an EMBL/GenBank/DDBJ whole genome shotgun (WGS) entry which is preliminary data.</text>
</comment>
<feature type="transmembrane region" description="Helical" evidence="6">
    <location>
        <begin position="39"/>
        <end position="59"/>
    </location>
</feature>
<keyword evidence="2" id="KW-1003">Cell membrane</keyword>
<feature type="transmembrane region" description="Helical" evidence="6">
    <location>
        <begin position="71"/>
        <end position="91"/>
    </location>
</feature>